<keyword evidence="3" id="KW-0762">Sugar transport</keyword>
<keyword evidence="2" id="KW-1133">Transmembrane helix</keyword>
<dbReference type="PANTHER" id="PTHR11328">
    <property type="entry name" value="MAJOR FACILITATOR SUPERFAMILY DOMAIN-CONTAINING PROTEIN"/>
    <property type="match status" value="1"/>
</dbReference>
<dbReference type="Gene3D" id="1.20.1250.20">
    <property type="entry name" value="MFS general substrate transporter like domains"/>
    <property type="match status" value="2"/>
</dbReference>
<dbReference type="HOGENOM" id="CLU_027408_8_1_5"/>
<reference evidence="3 4" key="1">
    <citation type="journal article" date="2014" name="Front. Genet.">
        <title>Genome and metabolic network of "Candidatus Phaeomarinobacter ectocarpi" Ec32, a new candidate genus of Alphaproteobacteria frequently associated with brown algae.</title>
        <authorList>
            <person name="Dittami S.M."/>
            <person name="Barbeyron T."/>
            <person name="Boyen C."/>
            <person name="Cambefort J."/>
            <person name="Collet G."/>
            <person name="Delage L."/>
            <person name="Gobet A."/>
            <person name="Groisillier A."/>
            <person name="Leblanc C."/>
            <person name="Michel G."/>
            <person name="Scornet D."/>
            <person name="Siegel A."/>
            <person name="Tapia J.E."/>
            <person name="Tonon T."/>
        </authorList>
    </citation>
    <scope>NUCLEOTIDE SEQUENCE [LARGE SCALE GENOMIC DNA]</scope>
    <source>
        <strain evidence="3 4">Ec32</strain>
    </source>
</reference>
<dbReference type="KEGG" id="pect:BN1012_Phect229"/>
<dbReference type="Proteomes" id="UP000032160">
    <property type="component" value="Chromosome I"/>
</dbReference>
<protein>
    <submittedName>
        <fullName evidence="3">MFS/sugar transport family protein</fullName>
    </submittedName>
</protein>
<dbReference type="InterPro" id="IPR039672">
    <property type="entry name" value="MFS_2"/>
</dbReference>
<feature type="transmembrane region" description="Helical" evidence="2">
    <location>
        <begin position="316"/>
        <end position="336"/>
    </location>
</feature>
<dbReference type="Pfam" id="PF13347">
    <property type="entry name" value="MFS_2"/>
    <property type="match status" value="1"/>
</dbReference>
<keyword evidence="2" id="KW-0472">Membrane</keyword>
<accession>X5M662</accession>
<feature type="transmembrane region" description="Helical" evidence="2">
    <location>
        <begin position="151"/>
        <end position="169"/>
    </location>
</feature>
<dbReference type="SUPFAM" id="SSF103473">
    <property type="entry name" value="MFS general substrate transporter"/>
    <property type="match status" value="1"/>
</dbReference>
<dbReference type="GO" id="GO:0005886">
    <property type="term" value="C:plasma membrane"/>
    <property type="evidence" value="ECO:0007669"/>
    <property type="project" value="TreeGrafter"/>
</dbReference>
<feature type="transmembrane region" description="Helical" evidence="2">
    <location>
        <begin position="259"/>
        <end position="281"/>
    </location>
</feature>
<dbReference type="CDD" id="cd17332">
    <property type="entry name" value="MFS_MelB_like"/>
    <property type="match status" value="1"/>
</dbReference>
<dbReference type="RefSeq" id="WP_043949390.1">
    <property type="nucleotide sequence ID" value="NZ_HG966617.1"/>
</dbReference>
<feature type="transmembrane region" description="Helical" evidence="2">
    <location>
        <begin position="108"/>
        <end position="130"/>
    </location>
</feature>
<dbReference type="OrthoDB" id="181905at2"/>
<feature type="transmembrane region" description="Helical" evidence="2">
    <location>
        <begin position="12"/>
        <end position="34"/>
    </location>
</feature>
<dbReference type="PANTHER" id="PTHR11328:SF24">
    <property type="entry name" value="MAJOR FACILITATOR SUPERFAMILY (MFS) PROFILE DOMAIN-CONTAINING PROTEIN"/>
    <property type="match status" value="1"/>
</dbReference>
<sequence>MASLKLTPLRLLAFASPAAPIAAMGLPIAVYLPPFYATEMGLGLATVGWVFMIARFWDVFTDPVLGVLSDKYRTRWGRRRHWIVASLPVMLVATYMLFIPTAPVSATYLLMWMVILYIGWTLLTLSHMSWGAELTPDYNERSLVQGWREGSLILGMLLVLITPAVIDYIGPEDVGTARVAAMGWFVIILLPIAVLAAVSLVGERDVPEPKHVPFREAVSVLLRNSPLRRLLAADLANGIGSGTMAALFIFVAADVLQMGSWSSAILLAYFGAGVIFVPLMIKLSYVFGKHQTLAASAILNGLGLPLIYIVGPGDVLMMVLFTALFGINLGAGSFLLRSVMADVADHDEVETGNQRTGLFFSLLTMTSKVGAALAVGLTYYLIDTLGFVPRGDNTQAALDGVRATFVWLPTVMYFAVGAIMWTFPLDEAQQQENRRRIMERTEREPPIVPFE</sequence>
<keyword evidence="4" id="KW-1185">Reference proteome</keyword>
<dbReference type="AlphaFoldDB" id="X5M662"/>
<evidence type="ECO:0000256" key="1">
    <source>
        <dbReference type="ARBA" id="ARBA00009617"/>
    </source>
</evidence>
<keyword evidence="2" id="KW-0812">Transmembrane</keyword>
<dbReference type="STRING" id="1458461.BN1012_Phect229"/>
<feature type="transmembrane region" description="Helical" evidence="2">
    <location>
        <begin position="231"/>
        <end position="253"/>
    </location>
</feature>
<dbReference type="GO" id="GO:0015293">
    <property type="term" value="F:symporter activity"/>
    <property type="evidence" value="ECO:0007669"/>
    <property type="project" value="InterPro"/>
</dbReference>
<evidence type="ECO:0000313" key="4">
    <source>
        <dbReference type="Proteomes" id="UP000032160"/>
    </source>
</evidence>
<gene>
    <name evidence="3" type="ORF">BN1012_Phect229</name>
</gene>
<feature type="transmembrane region" description="Helical" evidence="2">
    <location>
        <begin position="81"/>
        <end position="102"/>
    </location>
</feature>
<dbReference type="InterPro" id="IPR036259">
    <property type="entry name" value="MFS_trans_sf"/>
</dbReference>
<organism evidence="3 4">
    <name type="scientific">Candidatus Phaeomarinibacter ectocarpi</name>
    <dbReference type="NCBI Taxonomy" id="1458461"/>
    <lineage>
        <taxon>Bacteria</taxon>
        <taxon>Pseudomonadati</taxon>
        <taxon>Pseudomonadota</taxon>
        <taxon>Alphaproteobacteria</taxon>
        <taxon>Hyphomicrobiales</taxon>
        <taxon>Parvibaculaceae</taxon>
        <taxon>Candidatus Phaeomarinibacter</taxon>
    </lineage>
</organism>
<comment type="similarity">
    <text evidence="1">Belongs to the sodium:galactoside symporter (TC 2.A.2) family.</text>
</comment>
<feature type="transmembrane region" description="Helical" evidence="2">
    <location>
        <begin position="181"/>
        <end position="201"/>
    </location>
</feature>
<feature type="transmembrane region" description="Helical" evidence="2">
    <location>
        <begin position="357"/>
        <end position="382"/>
    </location>
</feature>
<feature type="transmembrane region" description="Helical" evidence="2">
    <location>
        <begin position="40"/>
        <end position="60"/>
    </location>
</feature>
<name>X5M662_9HYPH</name>
<dbReference type="GO" id="GO:0008643">
    <property type="term" value="P:carbohydrate transport"/>
    <property type="evidence" value="ECO:0007669"/>
    <property type="project" value="InterPro"/>
</dbReference>
<evidence type="ECO:0000313" key="3">
    <source>
        <dbReference type="EMBL" id="CDO58443.1"/>
    </source>
</evidence>
<feature type="transmembrane region" description="Helical" evidence="2">
    <location>
        <begin position="402"/>
        <end position="425"/>
    </location>
</feature>
<proteinExistence type="inferred from homology"/>
<evidence type="ECO:0000256" key="2">
    <source>
        <dbReference type="SAM" id="Phobius"/>
    </source>
</evidence>
<dbReference type="EMBL" id="HG966617">
    <property type="protein sequence ID" value="CDO58443.1"/>
    <property type="molecule type" value="Genomic_DNA"/>
</dbReference>
<feature type="transmembrane region" description="Helical" evidence="2">
    <location>
        <begin position="293"/>
        <end position="310"/>
    </location>
</feature>
<keyword evidence="3" id="KW-0813">Transport</keyword>